<dbReference type="InterPro" id="IPR021109">
    <property type="entry name" value="Peptidase_aspartic_dom_sf"/>
</dbReference>
<evidence type="ECO:0000256" key="5">
    <source>
        <dbReference type="SAM" id="MobiDB-lite"/>
    </source>
</evidence>
<comment type="similarity">
    <text evidence="1 4">Belongs to the peptidase A1 family.</text>
</comment>
<reference evidence="8" key="1">
    <citation type="journal article" date="2020" name="Phytopathology">
        <title>Genome Sequence Resources of Colletotrichum truncatum, C. plurivorum, C. musicola, and C. sojae: Four Species Pathogenic to Soybean (Glycine max).</title>
        <authorList>
            <person name="Rogerio F."/>
            <person name="Boufleur T.R."/>
            <person name="Ciampi-Guillardi M."/>
            <person name="Sukno S.A."/>
            <person name="Thon M.R."/>
            <person name="Massola Junior N.S."/>
            <person name="Baroncelli R."/>
        </authorList>
    </citation>
    <scope>NUCLEOTIDE SEQUENCE</scope>
    <source>
        <strain evidence="8">LFN00145</strain>
    </source>
</reference>
<name>A0A8H6NJQ1_9PEZI</name>
<dbReference type="GO" id="GO:0004190">
    <property type="term" value="F:aspartic-type endopeptidase activity"/>
    <property type="evidence" value="ECO:0007669"/>
    <property type="project" value="UniProtKB-KW"/>
</dbReference>
<dbReference type="InterPro" id="IPR001969">
    <property type="entry name" value="Aspartic_peptidase_AS"/>
</dbReference>
<dbReference type="Gene3D" id="2.40.70.10">
    <property type="entry name" value="Acid Proteases"/>
    <property type="match status" value="2"/>
</dbReference>
<dbReference type="GO" id="GO:0006508">
    <property type="term" value="P:proteolysis"/>
    <property type="evidence" value="ECO:0007669"/>
    <property type="project" value="UniProtKB-KW"/>
</dbReference>
<feature type="domain" description="Peptidase A1" evidence="7">
    <location>
        <begin position="64"/>
        <end position="400"/>
    </location>
</feature>
<keyword evidence="6" id="KW-0732">Signal</keyword>
<dbReference type="EMBL" id="WIGO01000036">
    <property type="protein sequence ID" value="KAF6835909.1"/>
    <property type="molecule type" value="Genomic_DNA"/>
</dbReference>
<evidence type="ECO:0000256" key="4">
    <source>
        <dbReference type="RuleBase" id="RU000454"/>
    </source>
</evidence>
<dbReference type="Pfam" id="PF00026">
    <property type="entry name" value="Asp"/>
    <property type="match status" value="1"/>
</dbReference>
<keyword evidence="4" id="KW-0378">Hydrolase</keyword>
<dbReference type="Proteomes" id="UP000654918">
    <property type="component" value="Unassembled WGS sequence"/>
</dbReference>
<keyword evidence="2 4" id="KW-0064">Aspartyl protease</keyword>
<keyword evidence="9" id="KW-1185">Reference proteome</keyword>
<dbReference type="PROSITE" id="PS00141">
    <property type="entry name" value="ASP_PROTEASE"/>
    <property type="match status" value="1"/>
</dbReference>
<evidence type="ECO:0000256" key="2">
    <source>
        <dbReference type="ARBA" id="ARBA00022750"/>
    </source>
</evidence>
<evidence type="ECO:0000259" key="7">
    <source>
        <dbReference type="PROSITE" id="PS51767"/>
    </source>
</evidence>
<dbReference type="InterPro" id="IPR033121">
    <property type="entry name" value="PEPTIDASE_A1"/>
</dbReference>
<dbReference type="PROSITE" id="PS51767">
    <property type="entry name" value="PEPTIDASE_A1"/>
    <property type="match status" value="1"/>
</dbReference>
<organism evidence="8 9">
    <name type="scientific">Colletotrichum plurivorum</name>
    <dbReference type="NCBI Taxonomy" id="2175906"/>
    <lineage>
        <taxon>Eukaryota</taxon>
        <taxon>Fungi</taxon>
        <taxon>Dikarya</taxon>
        <taxon>Ascomycota</taxon>
        <taxon>Pezizomycotina</taxon>
        <taxon>Sordariomycetes</taxon>
        <taxon>Hypocreomycetidae</taxon>
        <taxon>Glomerellales</taxon>
        <taxon>Glomerellaceae</taxon>
        <taxon>Colletotrichum</taxon>
        <taxon>Colletotrichum orchidearum species complex</taxon>
    </lineage>
</organism>
<feature type="chain" id="PRO_5034362307" evidence="6">
    <location>
        <begin position="21"/>
        <end position="584"/>
    </location>
</feature>
<sequence length="584" mass="60576">MKPGKLVAVAGAAAVTSVAAVSFPRAVQGKGYLSVPVNAVERDLSGLSKRDAFEVLLKNRDFYYSMDIQIGNPGQKVTVLLDTGSSELWVNPDCSTAPSASQAKQCAASGQYNPRDSRTPPIGPFGSRKLNYGDASAPNTQTSAEIAYYSDTIAMGSGIVLNQTFGVVTKSDGIANGILGLAPDLRAGWEPNKPYSLIINSLAEQNVINSRVFSLDLRHSNSETGALIFGGIDKGKYIGKLESRPIVNGMRDEPRLAVEVASIGMSLPNSQPKTYPLAADDKSFMLDSGTTLTRMHASLAKPILADLKATVNGDSGYWVADCALRTPPLTNGGGDNYLTFQFGKKTIRVPFSDFILDLGPSAGLCYVGLVITTDQQILGDSVLRAGYFVFDWDNKAVHIAQAANCGKEDIVAVGKGANAVPTSAVGLCDGDSGDSNSDGDSGNSGVSQPVPASTSASASASAPASLSSSVTSTTVLVMNPATTDNWATTPLPFSISFTRPELVTITPSTTSSSSASATYQTVTVTLTLSSSQTPSSTQGSGSHGSASSTSNSSHSAAFAWAAESRSLGLLAGSLMTTVAVLWNI</sequence>
<dbReference type="PANTHER" id="PTHR47966:SF65">
    <property type="entry name" value="ASPARTIC-TYPE ENDOPEPTIDASE"/>
    <property type="match status" value="1"/>
</dbReference>
<dbReference type="InterPro" id="IPR001461">
    <property type="entry name" value="Aspartic_peptidase_A1"/>
</dbReference>
<comment type="caution">
    <text evidence="8">The sequence shown here is derived from an EMBL/GenBank/DDBJ whole genome shotgun (WGS) entry which is preliminary data.</text>
</comment>
<feature type="compositionally biased region" description="Low complexity" evidence="5">
    <location>
        <begin position="429"/>
        <end position="463"/>
    </location>
</feature>
<protein>
    <submittedName>
        <fullName evidence="8">Secreted aspartic proteinase</fullName>
    </submittedName>
</protein>
<evidence type="ECO:0000313" key="9">
    <source>
        <dbReference type="Proteomes" id="UP000654918"/>
    </source>
</evidence>
<evidence type="ECO:0000256" key="3">
    <source>
        <dbReference type="PIRSR" id="PIRSR601461-1"/>
    </source>
</evidence>
<keyword evidence="4" id="KW-0645">Protease</keyword>
<dbReference type="AlphaFoldDB" id="A0A8H6NJQ1"/>
<feature type="region of interest" description="Disordered" evidence="5">
    <location>
        <begin position="428"/>
        <end position="463"/>
    </location>
</feature>
<evidence type="ECO:0000256" key="1">
    <source>
        <dbReference type="ARBA" id="ARBA00007447"/>
    </source>
</evidence>
<feature type="active site" evidence="3">
    <location>
        <position position="287"/>
    </location>
</feature>
<dbReference type="PANTHER" id="PTHR47966">
    <property type="entry name" value="BETA-SITE APP-CLEAVING ENZYME, ISOFORM A-RELATED"/>
    <property type="match status" value="1"/>
</dbReference>
<accession>A0A8H6NJQ1</accession>
<feature type="active site" evidence="3">
    <location>
        <position position="82"/>
    </location>
</feature>
<dbReference type="SUPFAM" id="SSF50630">
    <property type="entry name" value="Acid proteases"/>
    <property type="match status" value="1"/>
</dbReference>
<evidence type="ECO:0000256" key="6">
    <source>
        <dbReference type="SAM" id="SignalP"/>
    </source>
</evidence>
<dbReference type="PRINTS" id="PR00792">
    <property type="entry name" value="PEPSIN"/>
</dbReference>
<proteinExistence type="inferred from homology"/>
<gene>
    <name evidence="8" type="ORF">CPLU01_04012</name>
</gene>
<evidence type="ECO:0000313" key="8">
    <source>
        <dbReference type="EMBL" id="KAF6835909.1"/>
    </source>
</evidence>
<feature type="signal peptide" evidence="6">
    <location>
        <begin position="1"/>
        <end position="20"/>
    </location>
</feature>